<gene>
    <name evidence="1" type="primary">WBGene00276245</name>
</gene>
<accession>A0A2A6CT02</accession>
<dbReference type="Proteomes" id="UP000005239">
    <property type="component" value="Unassembled WGS sequence"/>
</dbReference>
<dbReference type="AlphaFoldDB" id="A0A2A6CT02"/>
<evidence type="ECO:0000313" key="2">
    <source>
        <dbReference type="Proteomes" id="UP000005239"/>
    </source>
</evidence>
<proteinExistence type="predicted"/>
<dbReference type="EnsemblMetazoa" id="PPA37876.1">
    <property type="protein sequence ID" value="PPA37876.1"/>
    <property type="gene ID" value="WBGene00276245"/>
</dbReference>
<name>A0A2A6CT02_PRIPA</name>
<evidence type="ECO:0000313" key="1">
    <source>
        <dbReference type="EnsemblMetazoa" id="PPA37876.1"/>
    </source>
</evidence>
<organism evidence="1 2">
    <name type="scientific">Pristionchus pacificus</name>
    <name type="common">Parasitic nematode worm</name>
    <dbReference type="NCBI Taxonomy" id="54126"/>
    <lineage>
        <taxon>Eukaryota</taxon>
        <taxon>Metazoa</taxon>
        <taxon>Ecdysozoa</taxon>
        <taxon>Nematoda</taxon>
        <taxon>Chromadorea</taxon>
        <taxon>Rhabditida</taxon>
        <taxon>Rhabditina</taxon>
        <taxon>Diplogasteromorpha</taxon>
        <taxon>Diplogasteroidea</taxon>
        <taxon>Neodiplogasteridae</taxon>
        <taxon>Pristionchus</taxon>
    </lineage>
</organism>
<sequence length="177" mass="19013">MLRSLLLIFLLVLSSHAFLFGFGQQSCGCRPPPPPPSQCAPPPPPPPCGYSSGYASAGGCGGPPPYPMAPGQPRTGYDIVRDGMKAATVANTNEAKLWECLSRLKQLRDMQGLAPLIPEQILQATSQQIAGMKYTWLVLLYCKPKLSEGKELYKVTFVDGGKGFESNVPTVPPGKHK</sequence>
<accession>A0A8R1YTT2</accession>
<keyword evidence="2" id="KW-1185">Reference proteome</keyword>
<reference evidence="1" key="2">
    <citation type="submission" date="2022-06" db="UniProtKB">
        <authorList>
            <consortium name="EnsemblMetazoa"/>
        </authorList>
    </citation>
    <scope>IDENTIFICATION</scope>
    <source>
        <strain evidence="1">PS312</strain>
    </source>
</reference>
<reference evidence="2" key="1">
    <citation type="journal article" date="2008" name="Nat. Genet.">
        <title>The Pristionchus pacificus genome provides a unique perspective on nematode lifestyle and parasitism.</title>
        <authorList>
            <person name="Dieterich C."/>
            <person name="Clifton S.W."/>
            <person name="Schuster L.N."/>
            <person name="Chinwalla A."/>
            <person name="Delehaunty K."/>
            <person name="Dinkelacker I."/>
            <person name="Fulton L."/>
            <person name="Fulton R."/>
            <person name="Godfrey J."/>
            <person name="Minx P."/>
            <person name="Mitreva M."/>
            <person name="Roeseler W."/>
            <person name="Tian H."/>
            <person name="Witte H."/>
            <person name="Yang S.P."/>
            <person name="Wilson R.K."/>
            <person name="Sommer R.J."/>
        </authorList>
    </citation>
    <scope>NUCLEOTIDE SEQUENCE [LARGE SCALE GENOMIC DNA]</scope>
    <source>
        <strain evidence="2">PS312</strain>
    </source>
</reference>
<protein>
    <submittedName>
        <fullName evidence="1">Uncharacterized protein</fullName>
    </submittedName>
</protein>